<feature type="domain" description="Enoyl reductase (ER)" evidence="3">
    <location>
        <begin position="7"/>
        <end position="297"/>
    </location>
</feature>
<dbReference type="SMART" id="SM00829">
    <property type="entry name" value="PKS_ER"/>
    <property type="match status" value="1"/>
</dbReference>
<dbReference type="PANTHER" id="PTHR48106">
    <property type="entry name" value="QUINONE OXIDOREDUCTASE PIG3-RELATED"/>
    <property type="match status" value="1"/>
</dbReference>
<dbReference type="AlphaFoldDB" id="A0A239GFZ8"/>
<keyword evidence="2" id="KW-0560">Oxidoreductase</keyword>
<reference evidence="4 5" key="1">
    <citation type="submission" date="2017-06" db="EMBL/GenBank/DDBJ databases">
        <authorList>
            <person name="Kim H.J."/>
            <person name="Triplett B.A."/>
        </authorList>
    </citation>
    <scope>NUCLEOTIDE SEQUENCE [LARGE SCALE GENOMIC DNA]</scope>
    <source>
        <strain evidence="4 5">CGMCC 4.5593</strain>
    </source>
</reference>
<dbReference type="Proteomes" id="UP000198362">
    <property type="component" value="Unassembled WGS sequence"/>
</dbReference>
<organism evidence="4 5">
    <name type="scientific">Asanoa hainanensis</name>
    <dbReference type="NCBI Taxonomy" id="560556"/>
    <lineage>
        <taxon>Bacteria</taxon>
        <taxon>Bacillati</taxon>
        <taxon>Actinomycetota</taxon>
        <taxon>Actinomycetes</taxon>
        <taxon>Micromonosporales</taxon>
        <taxon>Micromonosporaceae</taxon>
        <taxon>Asanoa</taxon>
    </lineage>
</organism>
<dbReference type="GO" id="GO:0003960">
    <property type="term" value="F:quinone reductase (NADPH) activity"/>
    <property type="evidence" value="ECO:0007669"/>
    <property type="project" value="TreeGrafter"/>
</dbReference>
<dbReference type="PANTHER" id="PTHR48106:SF13">
    <property type="entry name" value="QUINONE OXIDOREDUCTASE-RELATED"/>
    <property type="match status" value="1"/>
</dbReference>
<evidence type="ECO:0000256" key="2">
    <source>
        <dbReference type="ARBA" id="ARBA00023002"/>
    </source>
</evidence>
<dbReference type="InterPro" id="IPR020843">
    <property type="entry name" value="ER"/>
</dbReference>
<evidence type="ECO:0000313" key="4">
    <source>
        <dbReference type="EMBL" id="SNS68117.1"/>
    </source>
</evidence>
<dbReference type="RefSeq" id="WP_089243956.1">
    <property type="nucleotide sequence ID" value="NZ_FZPH01000001.1"/>
</dbReference>
<dbReference type="EMBL" id="FZPH01000001">
    <property type="protein sequence ID" value="SNS68117.1"/>
    <property type="molecule type" value="Genomic_DNA"/>
</dbReference>
<dbReference type="InterPro" id="IPR036291">
    <property type="entry name" value="NAD(P)-bd_dom_sf"/>
</dbReference>
<keyword evidence="5" id="KW-1185">Reference proteome</keyword>
<dbReference type="SUPFAM" id="SSF51735">
    <property type="entry name" value="NAD(P)-binding Rossmann-fold domains"/>
    <property type="match status" value="1"/>
</dbReference>
<dbReference type="InterPro" id="IPR013149">
    <property type="entry name" value="ADH-like_C"/>
</dbReference>
<dbReference type="SUPFAM" id="SSF50129">
    <property type="entry name" value="GroES-like"/>
    <property type="match status" value="1"/>
</dbReference>
<evidence type="ECO:0000256" key="1">
    <source>
        <dbReference type="ARBA" id="ARBA00022857"/>
    </source>
</evidence>
<dbReference type="Gene3D" id="3.90.180.10">
    <property type="entry name" value="Medium-chain alcohol dehydrogenases, catalytic domain"/>
    <property type="match status" value="1"/>
</dbReference>
<keyword evidence="1" id="KW-0521">NADP</keyword>
<dbReference type="GO" id="GO:0070402">
    <property type="term" value="F:NADPH binding"/>
    <property type="evidence" value="ECO:0007669"/>
    <property type="project" value="TreeGrafter"/>
</dbReference>
<dbReference type="Gene3D" id="3.40.50.720">
    <property type="entry name" value="NAD(P)-binding Rossmann-like Domain"/>
    <property type="match status" value="1"/>
</dbReference>
<accession>A0A239GFZ8</accession>
<dbReference type="GO" id="GO:0005829">
    <property type="term" value="C:cytosol"/>
    <property type="evidence" value="ECO:0007669"/>
    <property type="project" value="TreeGrafter"/>
</dbReference>
<name>A0A239GFZ8_9ACTN</name>
<protein>
    <submittedName>
        <fullName evidence="4">NADPH:quinone reductase</fullName>
    </submittedName>
</protein>
<proteinExistence type="predicted"/>
<dbReference type="InterPro" id="IPR013154">
    <property type="entry name" value="ADH-like_N"/>
</dbReference>
<sequence>MLSFADGAASVVTVSRPEPAAGRVLVRTEAVGAGVGLLRALAADTPGSPGGEIVGTVVVVGSGVDRFAVGDRVGGVVFADAYAEFVVADPRLISAIPPEVAPGVAVAVVRGGLVELAASRTGRFSAGESVLVTAAASGVGHLAVQLARALGAGRVVGAMSSPDKSDFVRSCGADAVVTYDEPAWGDPVDLVLDGAGGPLVARGIEALSPFGRLVAFSAGGGSVDAGALLPGMKTVTALTIGTLHRTRPSVVEDLRAELWALLAAGHLDPRHVDLPFDAAADAVALLANRANPGRVALLS</sequence>
<dbReference type="GO" id="GO:0035925">
    <property type="term" value="F:mRNA 3'-UTR AU-rich region binding"/>
    <property type="evidence" value="ECO:0007669"/>
    <property type="project" value="TreeGrafter"/>
</dbReference>
<dbReference type="Pfam" id="PF08240">
    <property type="entry name" value="ADH_N"/>
    <property type="match status" value="1"/>
</dbReference>
<dbReference type="Pfam" id="PF00107">
    <property type="entry name" value="ADH_zinc_N"/>
    <property type="match status" value="1"/>
</dbReference>
<gene>
    <name evidence="4" type="ORF">SAMN05421812_101385</name>
</gene>
<dbReference type="InterPro" id="IPR011032">
    <property type="entry name" value="GroES-like_sf"/>
</dbReference>
<evidence type="ECO:0000313" key="5">
    <source>
        <dbReference type="Proteomes" id="UP000198362"/>
    </source>
</evidence>
<dbReference type="OrthoDB" id="3339625at2"/>
<evidence type="ECO:0000259" key="3">
    <source>
        <dbReference type="SMART" id="SM00829"/>
    </source>
</evidence>